<dbReference type="Proteomes" id="UP000185151">
    <property type="component" value="Unassembled WGS sequence"/>
</dbReference>
<evidence type="ECO:0000313" key="3">
    <source>
        <dbReference type="Proteomes" id="UP000185151"/>
    </source>
</evidence>
<feature type="chain" id="PRO_5013178758" description="SH3 domain-containing protein" evidence="1">
    <location>
        <begin position="24"/>
        <end position="291"/>
    </location>
</feature>
<evidence type="ECO:0008006" key="4">
    <source>
        <dbReference type="Google" id="ProtNLM"/>
    </source>
</evidence>
<dbReference type="InterPro" id="IPR058087">
    <property type="entry name" value="XAC2610_dom"/>
</dbReference>
<keyword evidence="1" id="KW-0732">Signal</keyword>
<proteinExistence type="predicted"/>
<protein>
    <recommendedName>
        <fullName evidence="4">SH3 domain-containing protein</fullName>
    </recommendedName>
</protein>
<keyword evidence="3" id="KW-1185">Reference proteome</keyword>
<reference evidence="2 3" key="1">
    <citation type="submission" date="2016-11" db="EMBL/GenBank/DDBJ databases">
        <authorList>
            <person name="Jaros S."/>
            <person name="Januszkiewicz K."/>
            <person name="Wedrychowicz H."/>
        </authorList>
    </citation>
    <scope>NUCLEOTIDE SEQUENCE [LARGE SCALE GENOMIC DNA]</scope>
    <source>
        <strain evidence="2 3">GAS95</strain>
    </source>
</reference>
<dbReference type="NCBIfam" id="NF047539">
    <property type="entry name" value="XAC2610_fam"/>
    <property type="match status" value="1"/>
</dbReference>
<feature type="signal peptide" evidence="1">
    <location>
        <begin position="1"/>
        <end position="23"/>
    </location>
</feature>
<gene>
    <name evidence="2" type="ORF">SAMN05444165_0730</name>
</gene>
<dbReference type="EMBL" id="FSRU01000001">
    <property type="protein sequence ID" value="SIO06141.1"/>
    <property type="molecule type" value="Genomic_DNA"/>
</dbReference>
<dbReference type="AlphaFoldDB" id="A0A1N6GF76"/>
<accession>A0A1N6GF76</accession>
<name>A0A1N6GF76_9BURK</name>
<sequence>MPMKPALIPFAIALASAALSAYATPEVLTIQVDQGVTARVQQAEDAVLVRFTPSGKTQRLKIDNSDDDAHYRLEVNDFNFDGHQDFASVSSIDGVDESYQVFLYDPKGQQFVPLEPKRNAKAGGNCDGLFGVTLNKQTHTLYSACRGAGWYVDAYRYGTDGRLYLYEATQSLDDDDLQKLLGKNAAQGDVPEDLLRTYDEQGNVVSRRLRSRSDPDDKQVPVIHVSVERLPLHATPTENPTPRYLVRGDAVEVVDVSDDAQWLKVAYRNPHKGTINGWVSVADAAGEPRHQ</sequence>
<evidence type="ECO:0000256" key="1">
    <source>
        <dbReference type="SAM" id="SignalP"/>
    </source>
</evidence>
<organism evidence="2 3">
    <name type="scientific">Paraburkholderia phenazinium</name>
    <dbReference type="NCBI Taxonomy" id="60549"/>
    <lineage>
        <taxon>Bacteria</taxon>
        <taxon>Pseudomonadati</taxon>
        <taxon>Pseudomonadota</taxon>
        <taxon>Betaproteobacteria</taxon>
        <taxon>Burkholderiales</taxon>
        <taxon>Burkholderiaceae</taxon>
        <taxon>Paraburkholderia</taxon>
    </lineage>
</organism>
<evidence type="ECO:0000313" key="2">
    <source>
        <dbReference type="EMBL" id="SIO06141.1"/>
    </source>
</evidence>